<evidence type="ECO:0000313" key="2">
    <source>
        <dbReference type="EnsemblPlants" id="Pp3c23_6370V3.2"/>
    </source>
</evidence>
<keyword evidence="3" id="KW-1185">Reference proteome</keyword>
<organism evidence="2 3">
    <name type="scientific">Physcomitrium patens</name>
    <name type="common">Spreading-leaved earth moss</name>
    <name type="synonym">Physcomitrella patens</name>
    <dbReference type="NCBI Taxonomy" id="3218"/>
    <lineage>
        <taxon>Eukaryota</taxon>
        <taxon>Viridiplantae</taxon>
        <taxon>Streptophyta</taxon>
        <taxon>Embryophyta</taxon>
        <taxon>Bryophyta</taxon>
        <taxon>Bryophytina</taxon>
        <taxon>Bryopsida</taxon>
        <taxon>Funariidae</taxon>
        <taxon>Funariales</taxon>
        <taxon>Funariaceae</taxon>
        <taxon>Physcomitrium</taxon>
    </lineage>
</organism>
<feature type="region of interest" description="Disordered" evidence="1">
    <location>
        <begin position="1"/>
        <end position="45"/>
    </location>
</feature>
<reference evidence="2 3" key="2">
    <citation type="journal article" date="2018" name="Plant J.">
        <title>The Physcomitrella patens chromosome-scale assembly reveals moss genome structure and evolution.</title>
        <authorList>
            <person name="Lang D."/>
            <person name="Ullrich K.K."/>
            <person name="Murat F."/>
            <person name="Fuchs J."/>
            <person name="Jenkins J."/>
            <person name="Haas F.B."/>
            <person name="Piednoel M."/>
            <person name="Gundlach H."/>
            <person name="Van Bel M."/>
            <person name="Meyberg R."/>
            <person name="Vives C."/>
            <person name="Morata J."/>
            <person name="Symeonidi A."/>
            <person name="Hiss M."/>
            <person name="Muchero W."/>
            <person name="Kamisugi Y."/>
            <person name="Saleh O."/>
            <person name="Blanc G."/>
            <person name="Decker E.L."/>
            <person name="van Gessel N."/>
            <person name="Grimwood J."/>
            <person name="Hayes R.D."/>
            <person name="Graham S.W."/>
            <person name="Gunter L.E."/>
            <person name="McDaniel S.F."/>
            <person name="Hoernstein S.N.W."/>
            <person name="Larsson A."/>
            <person name="Li F.W."/>
            <person name="Perroud P.F."/>
            <person name="Phillips J."/>
            <person name="Ranjan P."/>
            <person name="Rokshar D.S."/>
            <person name="Rothfels C.J."/>
            <person name="Schneider L."/>
            <person name="Shu S."/>
            <person name="Stevenson D.W."/>
            <person name="Thummler F."/>
            <person name="Tillich M."/>
            <person name="Villarreal Aguilar J.C."/>
            <person name="Widiez T."/>
            <person name="Wong G.K."/>
            <person name="Wymore A."/>
            <person name="Zhang Y."/>
            <person name="Zimmer A.D."/>
            <person name="Quatrano R.S."/>
            <person name="Mayer K.F.X."/>
            <person name="Goodstein D."/>
            <person name="Casacuberta J.M."/>
            <person name="Vandepoele K."/>
            <person name="Reski R."/>
            <person name="Cuming A.C."/>
            <person name="Tuskan G.A."/>
            <person name="Maumus F."/>
            <person name="Salse J."/>
            <person name="Schmutz J."/>
            <person name="Rensing S.A."/>
        </authorList>
    </citation>
    <scope>NUCLEOTIDE SEQUENCE [LARGE SCALE GENOMIC DNA]</scope>
    <source>
        <strain evidence="2 3">cv. Gransden 2004</strain>
    </source>
</reference>
<reference evidence="2" key="3">
    <citation type="submission" date="2020-12" db="UniProtKB">
        <authorList>
            <consortium name="EnsemblPlants"/>
        </authorList>
    </citation>
    <scope>IDENTIFICATION</scope>
</reference>
<dbReference type="InParanoid" id="A0A7I4CJX6"/>
<feature type="compositionally biased region" description="Low complexity" evidence="1">
    <location>
        <begin position="1"/>
        <end position="16"/>
    </location>
</feature>
<protein>
    <submittedName>
        <fullName evidence="2">Uncharacterized protein</fullName>
    </submittedName>
</protein>
<sequence>MTTSLRSSRTRCGTTKTRGKAPCNNGRTIGMTTMSRMTSPCSSRRSSRRWTSECTVILKYCRTMLLARERDDKSFEMRKSFSCRFNPWMPRSSG</sequence>
<dbReference type="Gramene" id="Pp3c23_6370V3.2">
    <property type="protein sequence ID" value="Pp3c23_6370V3.2"/>
    <property type="gene ID" value="Pp3c23_6370"/>
</dbReference>
<proteinExistence type="predicted"/>
<dbReference type="EMBL" id="ABEU02000023">
    <property type="status" value="NOT_ANNOTATED_CDS"/>
    <property type="molecule type" value="Genomic_DNA"/>
</dbReference>
<evidence type="ECO:0000313" key="3">
    <source>
        <dbReference type="Proteomes" id="UP000006727"/>
    </source>
</evidence>
<evidence type="ECO:0000256" key="1">
    <source>
        <dbReference type="SAM" id="MobiDB-lite"/>
    </source>
</evidence>
<accession>A0A7I4CJX6</accession>
<dbReference type="EnsemblPlants" id="Pp3c23_6370V3.2">
    <property type="protein sequence ID" value="Pp3c23_6370V3.2"/>
    <property type="gene ID" value="Pp3c23_6370"/>
</dbReference>
<dbReference type="Proteomes" id="UP000006727">
    <property type="component" value="Chromosome 23"/>
</dbReference>
<name>A0A7I4CJX6_PHYPA</name>
<dbReference type="AlphaFoldDB" id="A0A7I4CJX6"/>
<feature type="compositionally biased region" description="Low complexity" evidence="1">
    <location>
        <begin position="31"/>
        <end position="44"/>
    </location>
</feature>
<reference evidence="2 3" key="1">
    <citation type="journal article" date="2008" name="Science">
        <title>The Physcomitrella genome reveals evolutionary insights into the conquest of land by plants.</title>
        <authorList>
            <person name="Rensing S."/>
            <person name="Lang D."/>
            <person name="Zimmer A."/>
            <person name="Terry A."/>
            <person name="Salamov A."/>
            <person name="Shapiro H."/>
            <person name="Nishiyama T."/>
            <person name="Perroud P.-F."/>
            <person name="Lindquist E."/>
            <person name="Kamisugi Y."/>
            <person name="Tanahashi T."/>
            <person name="Sakakibara K."/>
            <person name="Fujita T."/>
            <person name="Oishi K."/>
            <person name="Shin-I T."/>
            <person name="Kuroki Y."/>
            <person name="Toyoda A."/>
            <person name="Suzuki Y."/>
            <person name="Hashimoto A."/>
            <person name="Yamaguchi K."/>
            <person name="Sugano A."/>
            <person name="Kohara Y."/>
            <person name="Fujiyama A."/>
            <person name="Anterola A."/>
            <person name="Aoki S."/>
            <person name="Ashton N."/>
            <person name="Barbazuk W.B."/>
            <person name="Barker E."/>
            <person name="Bennetzen J."/>
            <person name="Bezanilla M."/>
            <person name="Blankenship R."/>
            <person name="Cho S.H."/>
            <person name="Dutcher S."/>
            <person name="Estelle M."/>
            <person name="Fawcett J.A."/>
            <person name="Gundlach H."/>
            <person name="Hanada K."/>
            <person name="Heyl A."/>
            <person name="Hicks K.A."/>
            <person name="Hugh J."/>
            <person name="Lohr M."/>
            <person name="Mayer K."/>
            <person name="Melkozernov A."/>
            <person name="Murata T."/>
            <person name="Nelson D."/>
            <person name="Pils B."/>
            <person name="Prigge M."/>
            <person name="Reiss B."/>
            <person name="Renner T."/>
            <person name="Rombauts S."/>
            <person name="Rushton P."/>
            <person name="Sanderfoot A."/>
            <person name="Schween G."/>
            <person name="Shiu S.-H."/>
            <person name="Stueber K."/>
            <person name="Theodoulou F.L."/>
            <person name="Tu H."/>
            <person name="Van de Peer Y."/>
            <person name="Verrier P.J."/>
            <person name="Waters E."/>
            <person name="Wood A."/>
            <person name="Yang L."/>
            <person name="Cove D."/>
            <person name="Cuming A."/>
            <person name="Hasebe M."/>
            <person name="Lucas S."/>
            <person name="Mishler D.B."/>
            <person name="Reski R."/>
            <person name="Grigoriev I."/>
            <person name="Quatrano R.S."/>
            <person name="Boore J.L."/>
        </authorList>
    </citation>
    <scope>NUCLEOTIDE SEQUENCE [LARGE SCALE GENOMIC DNA]</scope>
    <source>
        <strain evidence="2 3">cv. Gransden 2004</strain>
    </source>
</reference>